<accession>A0A3E4Z759</accession>
<dbReference type="Proteomes" id="UP000260814">
    <property type="component" value="Unassembled WGS sequence"/>
</dbReference>
<dbReference type="RefSeq" id="WP_117702160.1">
    <property type="nucleotide sequence ID" value="NZ_QSTW01000013.1"/>
</dbReference>
<name>A0A3E4Z759_9BACT</name>
<sequence length="138" mass="14256">MIQSITLSGVPTATAQPLTVNITKKLRQAYCVNNGVQPTATVVFSVASVTNNNTQNIALINAAVTLTYTPKNGCAAKTIQWTEQFTVTFIGAANTAPTSVVATTLVPQVFSYNENGCGCSACGALIAVPVTITATFPA</sequence>
<organism evidence="1 2">
    <name type="scientific">Phocaeicola plebeius</name>
    <dbReference type="NCBI Taxonomy" id="310297"/>
    <lineage>
        <taxon>Bacteria</taxon>
        <taxon>Pseudomonadati</taxon>
        <taxon>Bacteroidota</taxon>
        <taxon>Bacteroidia</taxon>
        <taxon>Bacteroidales</taxon>
        <taxon>Bacteroidaceae</taxon>
        <taxon>Phocaeicola</taxon>
    </lineage>
</organism>
<proteinExistence type="predicted"/>
<gene>
    <name evidence="1" type="ORF">DXB87_10725</name>
</gene>
<dbReference type="AlphaFoldDB" id="A0A3E4Z759"/>
<evidence type="ECO:0000313" key="2">
    <source>
        <dbReference type="Proteomes" id="UP000260814"/>
    </source>
</evidence>
<evidence type="ECO:0000313" key="1">
    <source>
        <dbReference type="EMBL" id="RGM90366.1"/>
    </source>
</evidence>
<dbReference type="EMBL" id="QSTW01000013">
    <property type="protein sequence ID" value="RGM90366.1"/>
    <property type="molecule type" value="Genomic_DNA"/>
</dbReference>
<reference evidence="1 2" key="1">
    <citation type="submission" date="2018-08" db="EMBL/GenBank/DDBJ databases">
        <title>A genome reference for cultivated species of the human gut microbiota.</title>
        <authorList>
            <person name="Zou Y."/>
            <person name="Xue W."/>
            <person name="Luo G."/>
        </authorList>
    </citation>
    <scope>NUCLEOTIDE SEQUENCE [LARGE SCALE GENOMIC DNA]</scope>
    <source>
        <strain evidence="1 2">OM06-2</strain>
    </source>
</reference>
<protein>
    <submittedName>
        <fullName evidence="1">Uncharacterized protein</fullName>
    </submittedName>
</protein>
<comment type="caution">
    <text evidence="1">The sequence shown here is derived from an EMBL/GenBank/DDBJ whole genome shotgun (WGS) entry which is preliminary data.</text>
</comment>